<sequence length="893" mass="96842">MHPVHYSQASTANAGTMMTTAGQVIATSTGNFPQQILPGLVPTNANKIVIFGQCEAAATQQSLSNFRPKVVARSQKEKTHTFQNQLPVLQPNSLYGSIVPVHSSSQILNGYHIREISSQPQIITTQASGTVLNQAQLLGLQTVNALPPGLTWAPSGLHHCQNPFIIYNQPPGMTVHQIQPQMAMHLPGAAAALPIPTATSAVVAPRMQKYPQLMPKVKIVEGPSYIGQHNQLPSSPVAQLKSVAGNQTNPNLVYIVNDQTKSTGKEGKSVSVETKISSPQRSQVTDVPFSEILQASLAPVQKVDVSVKSMTPSTLTIESCAGENPSPSNTEMVTINAEINQAPSTSVALSDTGIETYVNPVQVVNDLTKYTGVENKTVSVETKISSPQKSQASITPFSKIPQACIASTVNVSVTPSTLTTGSSTDVSPSPSSIQRATTHAEMNREPSTPVTQQNSDACNEICSNPVQSVGVLAKSTGNESMSVSAETNISSHQKSQAMVIPFSKFLQACVVPTPTVDVSVESSAMSSMTTSSVVSTFSVPTVSPVSPVPCLTNRVLSDFNSEPSLPKAYNKAVVTSHQTNTTETMVTDESLKPQQLIQELSFEPVKDKQPLTAAVKPQVLTHIINGFIIQESSEPFPVSQSPLLDSSYRVFPHKNLNLPEERENSPTVPNPENKVRALRPRGNVELAKCDFCRKLGPKFRFARSKRFCSKSCAKQFNKHTSKRVERPFPSIQGNVGSGGRGRKRKRFRGRKRLQKQLLVEDESPNATPAEEILPASENELVVSYKTDEENSVPFDNSHHTPMEVDKSSDEVELLKSDLSQKSPSKWTVQDVFEFIQNLPGYSDYADNFKSQEVDGQALLLLNEDHLKTAMCMKLGPAIKLLSQIRSIEEKLQL</sequence>
<dbReference type="InterPro" id="IPR038603">
    <property type="entry name" value="Znf_FCS_sf"/>
</dbReference>
<accession>A0A4Y2HBR7</accession>
<dbReference type="GO" id="GO:0003682">
    <property type="term" value="F:chromatin binding"/>
    <property type="evidence" value="ECO:0007669"/>
    <property type="project" value="TreeGrafter"/>
</dbReference>
<dbReference type="SUPFAM" id="SSF47769">
    <property type="entry name" value="SAM/Pointed domain"/>
    <property type="match status" value="1"/>
</dbReference>
<dbReference type="Gene3D" id="1.10.150.50">
    <property type="entry name" value="Transcription Factor, Ets-1"/>
    <property type="match status" value="1"/>
</dbReference>
<feature type="domain" description="SAM" evidence="9">
    <location>
        <begin position="826"/>
        <end position="890"/>
    </location>
</feature>
<dbReference type="PANTHER" id="PTHR12247">
    <property type="entry name" value="POLYCOMB GROUP PROTEIN"/>
    <property type="match status" value="1"/>
</dbReference>
<comment type="caution">
    <text evidence="11">The sequence shown here is derived from an EMBL/GenBank/DDBJ whole genome shotgun (WGS) entry which is preliminary data.</text>
</comment>
<feature type="compositionally biased region" description="Polar residues" evidence="8">
    <location>
        <begin position="445"/>
        <end position="455"/>
    </location>
</feature>
<evidence type="ECO:0000256" key="3">
    <source>
        <dbReference type="ARBA" id="ARBA00022771"/>
    </source>
</evidence>
<reference evidence="11 12" key="1">
    <citation type="journal article" date="2019" name="Sci. Rep.">
        <title>Orb-weaving spider Araneus ventricosus genome elucidates the spidroin gene catalogue.</title>
        <authorList>
            <person name="Kono N."/>
            <person name="Nakamura H."/>
            <person name="Ohtoshi R."/>
            <person name="Moran D.A.P."/>
            <person name="Shinohara A."/>
            <person name="Yoshida Y."/>
            <person name="Fujiwara M."/>
            <person name="Mori M."/>
            <person name="Tomita M."/>
            <person name="Arakawa K."/>
        </authorList>
    </citation>
    <scope>NUCLEOTIDE SEQUENCE [LARGE SCALE GENOMIC DNA]</scope>
</reference>
<evidence type="ECO:0000256" key="8">
    <source>
        <dbReference type="SAM" id="MobiDB-lite"/>
    </source>
</evidence>
<gene>
    <name evidence="11" type="primary">PHC3</name>
    <name evidence="11" type="ORF">AVEN_76107_1</name>
</gene>
<dbReference type="Proteomes" id="UP000499080">
    <property type="component" value="Unassembled WGS sequence"/>
</dbReference>
<protein>
    <submittedName>
        <fullName evidence="11">Polyhomeotic-like protein 3</fullName>
    </submittedName>
</protein>
<dbReference type="GO" id="GO:0008270">
    <property type="term" value="F:zinc ion binding"/>
    <property type="evidence" value="ECO:0007669"/>
    <property type="project" value="UniProtKB-KW"/>
</dbReference>
<dbReference type="PROSITE" id="PS51024">
    <property type="entry name" value="ZF_FCS"/>
    <property type="match status" value="1"/>
</dbReference>
<evidence type="ECO:0000256" key="1">
    <source>
        <dbReference type="ARBA" id="ARBA00004123"/>
    </source>
</evidence>
<dbReference type="PROSITE" id="PS50105">
    <property type="entry name" value="SAM_DOMAIN"/>
    <property type="match status" value="1"/>
</dbReference>
<evidence type="ECO:0000313" key="12">
    <source>
        <dbReference type="Proteomes" id="UP000499080"/>
    </source>
</evidence>
<keyword evidence="4" id="KW-0862">Zinc</keyword>
<dbReference type="EMBL" id="BGPR01001831">
    <property type="protein sequence ID" value="GBM62728.1"/>
    <property type="molecule type" value="Genomic_DNA"/>
</dbReference>
<proteinExistence type="predicted"/>
<evidence type="ECO:0000256" key="7">
    <source>
        <dbReference type="PROSITE-ProRule" id="PRU00367"/>
    </source>
</evidence>
<evidence type="ECO:0000256" key="4">
    <source>
        <dbReference type="ARBA" id="ARBA00022833"/>
    </source>
</evidence>
<dbReference type="GO" id="GO:0035102">
    <property type="term" value="C:PRC1 complex"/>
    <property type="evidence" value="ECO:0007669"/>
    <property type="project" value="TreeGrafter"/>
</dbReference>
<dbReference type="InterPro" id="IPR001660">
    <property type="entry name" value="SAM"/>
</dbReference>
<dbReference type="GO" id="GO:0042393">
    <property type="term" value="F:histone binding"/>
    <property type="evidence" value="ECO:0007669"/>
    <property type="project" value="TreeGrafter"/>
</dbReference>
<dbReference type="PANTHER" id="PTHR12247:SF138">
    <property type="entry name" value="POLYHOMEOTIC DISTAL, ISOFORM A-RELATED"/>
    <property type="match status" value="1"/>
</dbReference>
<dbReference type="CDD" id="cd09577">
    <property type="entry name" value="SAM_Ph1_2_3"/>
    <property type="match status" value="1"/>
</dbReference>
<keyword evidence="12" id="KW-1185">Reference proteome</keyword>
<keyword evidence="2" id="KW-0479">Metal-binding</keyword>
<dbReference type="InterPro" id="IPR050548">
    <property type="entry name" value="PcG_chromatin_remod_factors"/>
</dbReference>
<feature type="region of interest" description="Disordered" evidence="8">
    <location>
        <begin position="727"/>
        <end position="750"/>
    </location>
</feature>
<evidence type="ECO:0000313" key="11">
    <source>
        <dbReference type="EMBL" id="GBM62728.1"/>
    </source>
</evidence>
<feature type="compositionally biased region" description="Low complexity" evidence="8">
    <location>
        <begin position="419"/>
        <end position="432"/>
    </location>
</feature>
<dbReference type="AlphaFoldDB" id="A0A4Y2HBR7"/>
<evidence type="ECO:0000256" key="6">
    <source>
        <dbReference type="ARBA" id="ARBA00023242"/>
    </source>
</evidence>
<feature type="compositionally biased region" description="Basic residues" evidence="8">
    <location>
        <begin position="740"/>
        <end position="750"/>
    </location>
</feature>
<keyword evidence="5" id="KW-0238">DNA-binding</keyword>
<keyword evidence="3 7" id="KW-0863">Zinc-finger</keyword>
<feature type="domain" description="FCS-type" evidence="10">
    <location>
        <begin position="680"/>
        <end position="714"/>
    </location>
</feature>
<evidence type="ECO:0000259" key="9">
    <source>
        <dbReference type="PROSITE" id="PS50105"/>
    </source>
</evidence>
<evidence type="ECO:0000259" key="10">
    <source>
        <dbReference type="PROSITE" id="PS51024"/>
    </source>
</evidence>
<comment type="subcellular location">
    <subcellularLocation>
        <location evidence="1">Nucleus</location>
    </subcellularLocation>
</comment>
<feature type="region of interest" description="Disordered" evidence="8">
    <location>
        <begin position="417"/>
        <end position="455"/>
    </location>
</feature>
<dbReference type="InterPro" id="IPR012313">
    <property type="entry name" value="Znf_FCS"/>
</dbReference>
<dbReference type="OrthoDB" id="6472465at2759"/>
<dbReference type="InterPro" id="IPR013761">
    <property type="entry name" value="SAM/pointed_sf"/>
</dbReference>
<name>A0A4Y2HBR7_ARAVE</name>
<keyword evidence="6" id="KW-0539">Nucleus</keyword>
<evidence type="ECO:0000256" key="5">
    <source>
        <dbReference type="ARBA" id="ARBA00023125"/>
    </source>
</evidence>
<dbReference type="Pfam" id="PF00536">
    <property type="entry name" value="SAM_1"/>
    <property type="match status" value="1"/>
</dbReference>
<dbReference type="Gene3D" id="3.30.60.160">
    <property type="match status" value="1"/>
</dbReference>
<dbReference type="GO" id="GO:0045892">
    <property type="term" value="P:negative regulation of DNA-templated transcription"/>
    <property type="evidence" value="ECO:0007669"/>
    <property type="project" value="TreeGrafter"/>
</dbReference>
<dbReference type="GO" id="GO:0003677">
    <property type="term" value="F:DNA binding"/>
    <property type="evidence" value="ECO:0007669"/>
    <property type="project" value="UniProtKB-KW"/>
</dbReference>
<evidence type="ECO:0000256" key="2">
    <source>
        <dbReference type="ARBA" id="ARBA00022723"/>
    </source>
</evidence>
<organism evidence="11 12">
    <name type="scientific">Araneus ventricosus</name>
    <name type="common">Orbweaver spider</name>
    <name type="synonym">Epeira ventricosa</name>
    <dbReference type="NCBI Taxonomy" id="182803"/>
    <lineage>
        <taxon>Eukaryota</taxon>
        <taxon>Metazoa</taxon>
        <taxon>Ecdysozoa</taxon>
        <taxon>Arthropoda</taxon>
        <taxon>Chelicerata</taxon>
        <taxon>Arachnida</taxon>
        <taxon>Araneae</taxon>
        <taxon>Araneomorphae</taxon>
        <taxon>Entelegynae</taxon>
        <taxon>Araneoidea</taxon>
        <taxon>Araneidae</taxon>
        <taxon>Araneus</taxon>
    </lineage>
</organism>
<dbReference type="SMART" id="SM00454">
    <property type="entry name" value="SAM"/>
    <property type="match status" value="1"/>
</dbReference>